<dbReference type="AlphaFoldDB" id="A0A0G3WAW9"/>
<feature type="domain" description="Fibronectin type-III" evidence="2">
    <location>
        <begin position="427"/>
        <end position="516"/>
    </location>
</feature>
<dbReference type="CDD" id="cd00063">
    <property type="entry name" value="FN3"/>
    <property type="match status" value="6"/>
</dbReference>
<feature type="domain" description="Fibronectin type-III" evidence="2">
    <location>
        <begin position="146"/>
        <end position="236"/>
    </location>
</feature>
<reference evidence="3 4" key="1">
    <citation type="submission" date="2014-10" db="EMBL/GenBank/DDBJ databases">
        <title>Genome sequence of Clostridium aceticum DSM 1496.</title>
        <authorList>
            <person name="Poehlein A."/>
            <person name="Schiel-Bengelsdorf B."/>
            <person name="Gottschalk G."/>
            <person name="Duerre P."/>
            <person name="Daniel R."/>
        </authorList>
    </citation>
    <scope>NUCLEOTIDE SEQUENCE [LARGE SCALE GENOMIC DNA]</scope>
    <source>
        <strain evidence="3 4">DSM 1496</strain>
    </source>
</reference>
<dbReference type="SMART" id="SM00060">
    <property type="entry name" value="FN3"/>
    <property type="match status" value="6"/>
</dbReference>
<dbReference type="InterPro" id="IPR013783">
    <property type="entry name" value="Ig-like_fold"/>
</dbReference>
<evidence type="ECO:0000259" key="2">
    <source>
        <dbReference type="PROSITE" id="PS50853"/>
    </source>
</evidence>
<dbReference type="Pfam" id="PF07833">
    <property type="entry name" value="Cu_amine_oxidN1"/>
    <property type="match status" value="1"/>
</dbReference>
<dbReference type="PROSITE" id="PS50853">
    <property type="entry name" value="FN3"/>
    <property type="match status" value="6"/>
</dbReference>
<feature type="domain" description="Fibronectin type-III" evidence="2">
    <location>
        <begin position="335"/>
        <end position="424"/>
    </location>
</feature>
<feature type="domain" description="Fibronectin type-III" evidence="2">
    <location>
        <begin position="240"/>
        <end position="332"/>
    </location>
</feature>
<dbReference type="STRING" id="84022.CACET_c23700"/>
<dbReference type="EMBL" id="CP009687">
    <property type="protein sequence ID" value="AKL95816.1"/>
    <property type="molecule type" value="Genomic_DNA"/>
</dbReference>
<feature type="domain" description="Fibronectin type-III" evidence="2">
    <location>
        <begin position="50"/>
        <end position="139"/>
    </location>
</feature>
<dbReference type="InterPro" id="IPR012854">
    <property type="entry name" value="Cu_amine_oxidase-like_N"/>
</dbReference>
<dbReference type="Gene3D" id="2.60.40.10">
    <property type="entry name" value="Immunoglobulins"/>
    <property type="match status" value="6"/>
</dbReference>
<dbReference type="OrthoDB" id="7064788at2"/>
<organism evidence="3 4">
    <name type="scientific">Clostridium aceticum</name>
    <dbReference type="NCBI Taxonomy" id="84022"/>
    <lineage>
        <taxon>Bacteria</taxon>
        <taxon>Bacillati</taxon>
        <taxon>Bacillota</taxon>
        <taxon>Clostridia</taxon>
        <taxon>Eubacteriales</taxon>
        <taxon>Clostridiaceae</taxon>
        <taxon>Clostridium</taxon>
    </lineage>
</organism>
<evidence type="ECO:0000313" key="4">
    <source>
        <dbReference type="Proteomes" id="UP000035704"/>
    </source>
</evidence>
<proteinExistence type="predicted"/>
<evidence type="ECO:0000313" key="3">
    <source>
        <dbReference type="EMBL" id="AKL95816.1"/>
    </source>
</evidence>
<dbReference type="SUPFAM" id="SSF55383">
    <property type="entry name" value="Copper amine oxidase, domain N"/>
    <property type="match status" value="1"/>
</dbReference>
<dbReference type="PANTHER" id="PTHR13817">
    <property type="entry name" value="TITIN"/>
    <property type="match status" value="1"/>
</dbReference>
<dbReference type="PANTHER" id="PTHR13817:SF151">
    <property type="entry name" value="TITIN"/>
    <property type="match status" value="1"/>
</dbReference>
<dbReference type="KEGG" id="cace:CACET_c23700"/>
<dbReference type="InterPro" id="IPR050964">
    <property type="entry name" value="Striated_Muscle_Regulatory"/>
</dbReference>
<gene>
    <name evidence="3" type="ORF">CACET_c23700</name>
</gene>
<keyword evidence="1" id="KW-0677">Repeat</keyword>
<dbReference type="PATRIC" id="fig|84022.6.peg.2384"/>
<name>A0A0G3WAW9_9CLOT</name>
<dbReference type="RefSeq" id="WP_053072943.1">
    <property type="nucleotide sequence ID" value="NZ_CP009687.1"/>
</dbReference>
<dbReference type="Pfam" id="PF00041">
    <property type="entry name" value="fn3"/>
    <property type="match status" value="6"/>
</dbReference>
<feature type="domain" description="Fibronectin type-III" evidence="2">
    <location>
        <begin position="519"/>
        <end position="608"/>
    </location>
</feature>
<dbReference type="InterPro" id="IPR036582">
    <property type="entry name" value="Mao_N_sf"/>
</dbReference>
<protein>
    <submittedName>
        <fullName evidence="3">Fibronectin type III domain-containing protein</fullName>
    </submittedName>
</protein>
<dbReference type="Gene3D" id="3.30.457.10">
    <property type="entry name" value="Copper amine oxidase-like, N-terminal domain"/>
    <property type="match status" value="1"/>
</dbReference>
<dbReference type="InterPro" id="IPR003961">
    <property type="entry name" value="FN3_dom"/>
</dbReference>
<keyword evidence="4" id="KW-1185">Reference proteome</keyword>
<dbReference type="InterPro" id="IPR036116">
    <property type="entry name" value="FN3_sf"/>
</dbReference>
<evidence type="ECO:0000256" key="1">
    <source>
        <dbReference type="ARBA" id="ARBA00022737"/>
    </source>
</evidence>
<sequence>MKKFLLLFLCAVMISSIVFTGIGINSSVMANSLEEETDIPVVLPPTPPVSPSEVNATTVSSSEIRVVWTSSSDDTTEFIIERKQEEGSYSQITTVSSSTRQYNDSGLTPNTRYYYKIKAANKVAVSGYSSEATAITSPAPVTPPFKPTGLTATANSTSEVRLTWAKASGIVDRYEIERKTSGGNYQLINTISNGNATSYNDTGASPSTTYYYRIIAFNSGGASPYSDEVNATTQGVIVNPPAKPTKLTTIGIFSDKINLSWVDNADSEAGYKVERKTGNGNFMEIIVLGPNRTTYSDTGISPNTVYTYRVRAYNTGGNSDYSNEINGSTINFPAAPTNLIVSSTSTDRISISWQDNASNENGFRIERKVDNGNWNELTTVKANATSYTDTGLSNNRTYSYRVRAYNDAGNSSYSNEVSTKTGGVPEKPTNVKITNVSTDRISISWQDNASNENGFRIERKVDNGNWNELTTVKANATSYTDTGLSNNRTYSYRVRAYNDAGNSGYSNEVSTKTGGVPEKPTNVKITNVSTDRISISWQDNASNENGFRIERKVDNGNWREFDIVGTNITSYTDTDLSKNRSYSYRIRAYNDIGNSEYSNEVSGKTINKNKRKKATTRLYIGRTLYYVNDQVKEMDTAAIIMEGRTLLPIKYIAEPMGASVDWNSKEGKITIELEDNYIEIWLDKNVARVNGERKPIDDNNINVKPVIIPPGRTMLPLKFIAENLGCQVEWNSKIQEVRVISSEE</sequence>
<dbReference type="Proteomes" id="UP000035704">
    <property type="component" value="Chromosome"/>
</dbReference>
<dbReference type="SUPFAM" id="SSF49265">
    <property type="entry name" value="Fibronectin type III"/>
    <property type="match status" value="3"/>
</dbReference>
<accession>A0A0G3WAW9</accession>